<feature type="domain" description="Ion transport" evidence="6">
    <location>
        <begin position="27"/>
        <end position="232"/>
    </location>
</feature>
<keyword evidence="3 5" id="KW-1133">Transmembrane helix</keyword>
<feature type="transmembrane region" description="Helical" evidence="5">
    <location>
        <begin position="24"/>
        <end position="41"/>
    </location>
</feature>
<dbReference type="SUPFAM" id="SSF81324">
    <property type="entry name" value="Voltage-gated potassium channels"/>
    <property type="match status" value="1"/>
</dbReference>
<accession>A0ABV9Z0M3</accession>
<evidence type="ECO:0000256" key="2">
    <source>
        <dbReference type="ARBA" id="ARBA00022692"/>
    </source>
</evidence>
<evidence type="ECO:0000256" key="4">
    <source>
        <dbReference type="ARBA" id="ARBA00023136"/>
    </source>
</evidence>
<evidence type="ECO:0000256" key="5">
    <source>
        <dbReference type="SAM" id="Phobius"/>
    </source>
</evidence>
<feature type="transmembrane region" description="Helical" evidence="5">
    <location>
        <begin position="88"/>
        <end position="111"/>
    </location>
</feature>
<evidence type="ECO:0000256" key="3">
    <source>
        <dbReference type="ARBA" id="ARBA00022989"/>
    </source>
</evidence>
<evidence type="ECO:0000313" key="8">
    <source>
        <dbReference type="Proteomes" id="UP001595796"/>
    </source>
</evidence>
<gene>
    <name evidence="7" type="ORF">ACFPFW_08235</name>
</gene>
<reference evidence="8" key="1">
    <citation type="journal article" date="2019" name="Int. J. Syst. Evol. Microbiol.">
        <title>The Global Catalogue of Microorganisms (GCM) 10K type strain sequencing project: providing services to taxonomists for standard genome sequencing and annotation.</title>
        <authorList>
            <consortium name="The Broad Institute Genomics Platform"/>
            <consortium name="The Broad Institute Genome Sequencing Center for Infectious Disease"/>
            <person name="Wu L."/>
            <person name="Ma J."/>
        </authorList>
    </citation>
    <scope>NUCLEOTIDE SEQUENCE [LARGE SCALE GENOMIC DNA]</scope>
    <source>
        <strain evidence="8">CGMCC 1.16444</strain>
    </source>
</reference>
<dbReference type="PANTHER" id="PTHR10037:SF62">
    <property type="entry name" value="SODIUM CHANNEL PROTEIN 60E"/>
    <property type="match status" value="1"/>
</dbReference>
<keyword evidence="4 5" id="KW-0472">Membrane</keyword>
<dbReference type="Pfam" id="PF00520">
    <property type="entry name" value="Ion_trans"/>
    <property type="match status" value="1"/>
</dbReference>
<feature type="transmembrane region" description="Helical" evidence="5">
    <location>
        <begin position="202"/>
        <end position="227"/>
    </location>
</feature>
<keyword evidence="8" id="KW-1185">Reference proteome</keyword>
<comment type="caution">
    <text evidence="7">The sequence shown here is derived from an EMBL/GenBank/DDBJ whole genome shotgun (WGS) entry which is preliminary data.</text>
</comment>
<dbReference type="EMBL" id="JBHSJF010000006">
    <property type="protein sequence ID" value="MFC5068004.1"/>
    <property type="molecule type" value="Genomic_DNA"/>
</dbReference>
<sequence length="282" mass="30669">MARAQTTPVSFRTRLADFLESSPAQTGIIALILVNAVIFGLETIPPVMAAIGPVLYALDHAILMVFVVEIAARLFAFGSRFFRDPWSVFDLAVIGIALLPATGSLSALRALRVMRVLRLVSAMPALRSVVDALLRAMPAMGSVAALLALVLYVGAVIATKLFGATHPEWFGDLGRSLLTLFQILTLEGWADIMRDVAEQHRFAWLFFVPFVLIATFAVLNLVVAVIVDSMQSGVRAAVAEEEEERDAELRRELDHDLGDVLREIRKDLAELKASVSSGQSKG</sequence>
<dbReference type="RefSeq" id="WP_114958534.1">
    <property type="nucleotide sequence ID" value="NZ_JBHSJF010000006.1"/>
</dbReference>
<evidence type="ECO:0000256" key="1">
    <source>
        <dbReference type="ARBA" id="ARBA00004141"/>
    </source>
</evidence>
<evidence type="ECO:0000313" key="7">
    <source>
        <dbReference type="EMBL" id="MFC5068004.1"/>
    </source>
</evidence>
<dbReference type="InterPro" id="IPR005821">
    <property type="entry name" value="Ion_trans_dom"/>
</dbReference>
<keyword evidence="2 5" id="KW-0812">Transmembrane</keyword>
<dbReference type="Gene3D" id="1.20.120.350">
    <property type="entry name" value="Voltage-gated potassium channels. Chain C"/>
    <property type="match status" value="1"/>
</dbReference>
<organism evidence="7 8">
    <name type="scientific">Flaviflagellibacter deserti</name>
    <dbReference type="NCBI Taxonomy" id="2267266"/>
    <lineage>
        <taxon>Bacteria</taxon>
        <taxon>Pseudomonadati</taxon>
        <taxon>Pseudomonadota</taxon>
        <taxon>Alphaproteobacteria</taxon>
        <taxon>Hyphomicrobiales</taxon>
        <taxon>Flaviflagellibacter</taxon>
    </lineage>
</organism>
<comment type="subcellular location">
    <subcellularLocation>
        <location evidence="1">Membrane</location>
        <topology evidence="1">Multi-pass membrane protein</topology>
    </subcellularLocation>
</comment>
<dbReference type="PANTHER" id="PTHR10037">
    <property type="entry name" value="VOLTAGE-GATED CATION CHANNEL CALCIUM AND SODIUM"/>
    <property type="match status" value="1"/>
</dbReference>
<proteinExistence type="predicted"/>
<dbReference type="Proteomes" id="UP001595796">
    <property type="component" value="Unassembled WGS sequence"/>
</dbReference>
<feature type="transmembrane region" description="Helical" evidence="5">
    <location>
        <begin position="53"/>
        <end position="76"/>
    </location>
</feature>
<dbReference type="Gene3D" id="1.10.287.70">
    <property type="match status" value="1"/>
</dbReference>
<dbReference type="InterPro" id="IPR027359">
    <property type="entry name" value="Volt_channel_dom_sf"/>
</dbReference>
<dbReference type="InterPro" id="IPR043203">
    <property type="entry name" value="VGCC_Ca_Na"/>
</dbReference>
<protein>
    <submittedName>
        <fullName evidence="7">Ion transporter</fullName>
    </submittedName>
</protein>
<evidence type="ECO:0000259" key="6">
    <source>
        <dbReference type="Pfam" id="PF00520"/>
    </source>
</evidence>
<name>A0ABV9Z0M3_9HYPH</name>